<evidence type="ECO:0000313" key="2">
    <source>
        <dbReference type="Proteomes" id="UP000265366"/>
    </source>
</evidence>
<proteinExistence type="predicted"/>
<dbReference type="EMBL" id="QXFM01000140">
    <property type="protein sequence ID" value="RIV80900.1"/>
    <property type="molecule type" value="Genomic_DNA"/>
</dbReference>
<reference evidence="1 2" key="1">
    <citation type="submission" date="2018-08" db="EMBL/GenBank/DDBJ databases">
        <title>Erythrobacter zhengii sp.nov., a bacterium isolated from deep-sea sediment.</title>
        <authorList>
            <person name="Fang C."/>
            <person name="Wu Y.-H."/>
            <person name="Sun C."/>
            <person name="Wang H."/>
            <person name="Cheng H."/>
            <person name="Meng F.-X."/>
            <person name="Wang C.-S."/>
            <person name="Xu X.-W."/>
        </authorList>
    </citation>
    <scope>NUCLEOTIDE SEQUENCE [LARGE SCALE GENOMIC DNA]</scope>
    <source>
        <strain evidence="1 2">CCTCC AB 2015396</strain>
    </source>
</reference>
<dbReference type="Gene3D" id="2.60.120.620">
    <property type="entry name" value="q2cbj1_9rhob like domain"/>
    <property type="match status" value="1"/>
</dbReference>
<keyword evidence="2" id="KW-1185">Reference proteome</keyword>
<dbReference type="Pfam" id="PF10014">
    <property type="entry name" value="2OG-Fe_Oxy_2"/>
    <property type="match status" value="1"/>
</dbReference>
<dbReference type="OrthoDB" id="6681382at2"/>
<dbReference type="GO" id="GO:0051213">
    <property type="term" value="F:dioxygenase activity"/>
    <property type="evidence" value="ECO:0007669"/>
    <property type="project" value="InterPro"/>
</dbReference>
<evidence type="ECO:0008006" key="3">
    <source>
        <dbReference type="Google" id="ProtNLM"/>
    </source>
</evidence>
<sequence length="255" mass="27965">MDASSSPTAPFHDFDLHARGPVMGEATLDRGLIVLPQGKLVDPDTPTWNSFANSWADLPRDTWMADGGTYRRRRYAAYEVADGQCTRLPHRPHFQDRGYNPLNGGVERWFAPIEQDQPWLPMLATLIHDTAAAIARASGREPHAWSVEAHQFRIEALSGHPGLPTPEGMHRDGRDWVLILLVGGSNYAGGESRVEDADGACLLEHRLAQPGEALLLNDREVRHGTTPIEAVIPGVPAWRDTLVLTFAMIGCAEGG</sequence>
<dbReference type="InterPro" id="IPR018724">
    <property type="entry name" value="2OG-Fe_dioxygenase"/>
</dbReference>
<dbReference type="AlphaFoldDB" id="A0A3A1P4L1"/>
<name>A0A3A1P4L1_9SPHN</name>
<comment type="caution">
    <text evidence="1">The sequence shown here is derived from an EMBL/GenBank/DDBJ whole genome shotgun (WGS) entry which is preliminary data.</text>
</comment>
<accession>A0A3A1P4L1</accession>
<dbReference type="Proteomes" id="UP000265366">
    <property type="component" value="Unassembled WGS sequence"/>
</dbReference>
<protein>
    <recommendedName>
        <fullName evidence="3">2OG-Fe dioxygenase family protein</fullName>
    </recommendedName>
</protein>
<organism evidence="1 2">
    <name type="scientific">Aurantiacibacter xanthus</name>
    <dbReference type="NCBI Taxonomy" id="1784712"/>
    <lineage>
        <taxon>Bacteria</taxon>
        <taxon>Pseudomonadati</taxon>
        <taxon>Pseudomonadota</taxon>
        <taxon>Alphaproteobacteria</taxon>
        <taxon>Sphingomonadales</taxon>
        <taxon>Erythrobacteraceae</taxon>
        <taxon>Aurantiacibacter</taxon>
    </lineage>
</organism>
<gene>
    <name evidence="1" type="ORF">D2V17_18530</name>
</gene>
<evidence type="ECO:0000313" key="1">
    <source>
        <dbReference type="EMBL" id="RIV80900.1"/>
    </source>
</evidence>